<proteinExistence type="predicted"/>
<organism evidence="1 2">
    <name type="scientific">Cardiocondyla obscurior</name>
    <dbReference type="NCBI Taxonomy" id="286306"/>
    <lineage>
        <taxon>Eukaryota</taxon>
        <taxon>Metazoa</taxon>
        <taxon>Ecdysozoa</taxon>
        <taxon>Arthropoda</taxon>
        <taxon>Hexapoda</taxon>
        <taxon>Insecta</taxon>
        <taxon>Pterygota</taxon>
        <taxon>Neoptera</taxon>
        <taxon>Endopterygota</taxon>
        <taxon>Hymenoptera</taxon>
        <taxon>Apocrita</taxon>
        <taxon>Aculeata</taxon>
        <taxon>Formicoidea</taxon>
        <taxon>Formicidae</taxon>
        <taxon>Myrmicinae</taxon>
        <taxon>Cardiocondyla</taxon>
    </lineage>
</organism>
<accession>A0AAW2FGE8</accession>
<dbReference type="Proteomes" id="UP001430953">
    <property type="component" value="Unassembled WGS sequence"/>
</dbReference>
<keyword evidence="2" id="KW-1185">Reference proteome</keyword>
<sequence>MTVDLLFNIKFVILSFYRNLKLIFTVIYFLCYSIDRVHNFWTSISGFTDLKHWPSLWNFFAIKNFKIVPELQRIYFVINLVLKIFVTKQRLGIFYREFAAVNLQLCIISTVAFNFADVAERGSESSACFRRVEERGRKYSPGFAQKQR</sequence>
<dbReference type="EMBL" id="JADYXP020000010">
    <property type="protein sequence ID" value="KAL0115044.1"/>
    <property type="molecule type" value="Genomic_DNA"/>
</dbReference>
<dbReference type="AlphaFoldDB" id="A0AAW2FGE8"/>
<gene>
    <name evidence="1" type="ORF">PUN28_010544</name>
</gene>
<protein>
    <submittedName>
        <fullName evidence="1">Uncharacterized protein</fullName>
    </submittedName>
</protein>
<name>A0AAW2FGE8_9HYME</name>
<reference evidence="1 2" key="1">
    <citation type="submission" date="2023-03" db="EMBL/GenBank/DDBJ databases">
        <title>High recombination rates correlate with genetic variation in Cardiocondyla obscurior ants.</title>
        <authorList>
            <person name="Errbii M."/>
        </authorList>
    </citation>
    <scope>NUCLEOTIDE SEQUENCE [LARGE SCALE GENOMIC DNA]</scope>
    <source>
        <strain evidence="1">Alpha-2009</strain>
        <tissue evidence="1">Whole body</tissue>
    </source>
</reference>
<evidence type="ECO:0000313" key="1">
    <source>
        <dbReference type="EMBL" id="KAL0115044.1"/>
    </source>
</evidence>
<evidence type="ECO:0000313" key="2">
    <source>
        <dbReference type="Proteomes" id="UP001430953"/>
    </source>
</evidence>
<comment type="caution">
    <text evidence="1">The sequence shown here is derived from an EMBL/GenBank/DDBJ whole genome shotgun (WGS) entry which is preliminary data.</text>
</comment>